<dbReference type="InterPro" id="IPR029058">
    <property type="entry name" value="AB_hydrolase_fold"/>
</dbReference>
<keyword evidence="2 3" id="KW-0378">Hydrolase</keyword>
<evidence type="ECO:0000256" key="1">
    <source>
        <dbReference type="ARBA" id="ARBA00005964"/>
    </source>
</evidence>
<dbReference type="InterPro" id="IPR019826">
    <property type="entry name" value="Carboxylesterase_B_AS"/>
</dbReference>
<dbReference type="PANTHER" id="PTHR11559">
    <property type="entry name" value="CARBOXYLESTERASE"/>
    <property type="match status" value="1"/>
</dbReference>
<organism evidence="5 6">
    <name type="scientific">Pleurostoma richardsiae</name>
    <dbReference type="NCBI Taxonomy" id="41990"/>
    <lineage>
        <taxon>Eukaryota</taxon>
        <taxon>Fungi</taxon>
        <taxon>Dikarya</taxon>
        <taxon>Ascomycota</taxon>
        <taxon>Pezizomycotina</taxon>
        <taxon>Sordariomycetes</taxon>
        <taxon>Sordariomycetidae</taxon>
        <taxon>Calosphaeriales</taxon>
        <taxon>Pleurostomataceae</taxon>
        <taxon>Pleurostoma</taxon>
    </lineage>
</organism>
<feature type="domain" description="Carboxylesterase type B" evidence="4">
    <location>
        <begin position="5"/>
        <end position="504"/>
    </location>
</feature>
<comment type="similarity">
    <text evidence="1 3">Belongs to the type-B carboxylesterase/lipase family.</text>
</comment>
<keyword evidence="6" id="KW-1185">Reference proteome</keyword>
<dbReference type="InterPro" id="IPR002018">
    <property type="entry name" value="CarbesteraseB"/>
</dbReference>
<dbReference type="Gene3D" id="3.40.50.1820">
    <property type="entry name" value="alpha/beta hydrolase"/>
    <property type="match status" value="1"/>
</dbReference>
<reference evidence="5" key="1">
    <citation type="submission" date="2022-07" db="EMBL/GenBank/DDBJ databases">
        <title>Fungi with potential for degradation of polypropylene.</title>
        <authorList>
            <person name="Gostincar C."/>
        </authorList>
    </citation>
    <scope>NUCLEOTIDE SEQUENCE</scope>
    <source>
        <strain evidence="5">EXF-13308</strain>
    </source>
</reference>
<evidence type="ECO:0000259" key="4">
    <source>
        <dbReference type="Pfam" id="PF00135"/>
    </source>
</evidence>
<name>A0AA38VX81_9PEZI</name>
<evidence type="ECO:0000313" key="5">
    <source>
        <dbReference type="EMBL" id="KAJ9151338.1"/>
    </source>
</evidence>
<dbReference type="EMBL" id="JANBVO010000006">
    <property type="protein sequence ID" value="KAJ9151338.1"/>
    <property type="molecule type" value="Genomic_DNA"/>
</dbReference>
<dbReference type="PROSITE" id="PS00122">
    <property type="entry name" value="CARBOXYLESTERASE_B_1"/>
    <property type="match status" value="1"/>
</dbReference>
<evidence type="ECO:0000256" key="3">
    <source>
        <dbReference type="RuleBase" id="RU361235"/>
    </source>
</evidence>
<dbReference type="AlphaFoldDB" id="A0AA38VX81"/>
<evidence type="ECO:0000256" key="2">
    <source>
        <dbReference type="ARBA" id="ARBA00022801"/>
    </source>
</evidence>
<dbReference type="InterPro" id="IPR050309">
    <property type="entry name" value="Type-B_Carboxylest/Lipase"/>
</dbReference>
<dbReference type="PROSITE" id="PS00941">
    <property type="entry name" value="CARBOXYLESTERASE_B_2"/>
    <property type="match status" value="1"/>
</dbReference>
<evidence type="ECO:0000313" key="6">
    <source>
        <dbReference type="Proteomes" id="UP001174694"/>
    </source>
</evidence>
<dbReference type="InterPro" id="IPR019819">
    <property type="entry name" value="Carboxylesterase_B_CS"/>
</dbReference>
<protein>
    <recommendedName>
        <fullName evidence="3">Carboxylic ester hydrolase</fullName>
        <ecNumber evidence="3">3.1.1.-</ecNumber>
    </recommendedName>
</protein>
<accession>A0AA38VX81</accession>
<dbReference type="EC" id="3.1.1.-" evidence="3"/>
<dbReference type="SUPFAM" id="SSF53474">
    <property type="entry name" value="alpha/beta-Hydrolases"/>
    <property type="match status" value="1"/>
</dbReference>
<dbReference type="Pfam" id="PF00135">
    <property type="entry name" value="COesterase"/>
    <property type="match status" value="1"/>
</dbReference>
<proteinExistence type="inferred from homology"/>
<comment type="caution">
    <text evidence="5">The sequence shown here is derived from an EMBL/GenBank/DDBJ whole genome shotgun (WGS) entry which is preliminary data.</text>
</comment>
<gene>
    <name evidence="5" type="ORF">NKR23_g3271</name>
</gene>
<dbReference type="Proteomes" id="UP001174694">
    <property type="component" value="Unassembled WGS sequence"/>
</dbReference>
<sequence>MAFRFIGVPFAQPPTGDLRFQYAQPWNGTYANATQYGPACLQYEWFDGNDYGLNPWGNSEDCLFLNVYTPHIPASPPKNTSTLKPVMFWMYGGASTQGSAADSTFDGASLVSRGDVVLVTANYRLNIFGFLTLNDSTVPGNYHASDKIEALNWVQKYITAFGGDPNNVTIFGQSAGASSVIDLIQSPKAPGLFTGAIVQSSGNGHTVASSAAASQILPFVNELCSNATGTARLSCLQALPAETLLGLTKTNVTSWKAVIDNIYLDDVSIAQLAKGQQYLNKVKLLNGYMSDECQSLIGESLPPNVTSLEAGLEIVEKVGFVNANQAAVVLKSPLWTVSNSTKQSKCQSKWSFDDPYNATVNVATDAFITGPGVQLTRVGAASYSYERMWIYRMERGYALSYYNPWGLCSFPVGRPETPYYKCHSSDLYEVFGTYYLFDQPIRVDEDVYYTNAIQDMWASFARTGNPNVDKAYLRARGYHSTLEFFSDFVWPPFDVVSPKVASLQFPGPGVTTLPDQERLAVLTPFARDFSGPPIPSDPEA</sequence>
<dbReference type="GO" id="GO:0016787">
    <property type="term" value="F:hydrolase activity"/>
    <property type="evidence" value="ECO:0007669"/>
    <property type="project" value="UniProtKB-KW"/>
</dbReference>